<feature type="region of interest" description="Disordered" evidence="1">
    <location>
        <begin position="40"/>
        <end position="90"/>
    </location>
</feature>
<keyword evidence="3" id="KW-1185">Reference proteome</keyword>
<proteinExistence type="predicted"/>
<dbReference type="OrthoDB" id="3252240at2759"/>
<accession>A0A165DZV5</accession>
<dbReference type="AlphaFoldDB" id="A0A165DZV5"/>
<protein>
    <submittedName>
        <fullName evidence="2">Uncharacterized protein</fullName>
    </submittedName>
</protein>
<feature type="region of interest" description="Disordered" evidence="1">
    <location>
        <begin position="219"/>
        <end position="259"/>
    </location>
</feature>
<sequence length="477" mass="52418">MDVLRAQRREYNDLYRAHQATTTQDAFKMDMMLSLLAAQQNQAPGPNPIYNRSRENYSTRGTQLDIDQGSARRSNANPKPTASGHGLGFSGLEVDAMPSYDIPQPRHTGHPTHDVRQAQMASLFSGSRQNNNVYSTEGFRFRSPIQADQVQASVEPTYKTVADYEFAQRRRVPTVPGVCARQVLESPVDAWGLQAILLKIRASSAPELADHTLAAWNDAGSKSVSSPSTQLNTPVDGPVSSLDGATPTKANGNRLSIPSAASDESAPVYDYFHHDVLELPLTPTTSAYSEHQQASNACIIRVSGADLNDADLSRLAQIIHLLVQRSPLVLRAAFAACEPLADGEPLGSFIPSDRDISVKLLFMPNTGVDNFTNASEIFHHLGGCILVKGLHDYVLDEGDEPFVEQPLQYAAPQHTHAPRRARQRRWRGLMQDGIVPPDVPMLGHIFEQRVRESAQPVDRFAMQLRNEYGVDVAALAR</sequence>
<dbReference type="Proteomes" id="UP000077266">
    <property type="component" value="Unassembled WGS sequence"/>
</dbReference>
<dbReference type="EMBL" id="KV426177">
    <property type="protein sequence ID" value="KZV85771.1"/>
    <property type="molecule type" value="Genomic_DNA"/>
</dbReference>
<evidence type="ECO:0000256" key="1">
    <source>
        <dbReference type="SAM" id="MobiDB-lite"/>
    </source>
</evidence>
<dbReference type="InParanoid" id="A0A165DZV5"/>
<feature type="compositionally biased region" description="Polar residues" evidence="1">
    <location>
        <begin position="71"/>
        <end position="80"/>
    </location>
</feature>
<reference evidence="2 3" key="1">
    <citation type="journal article" date="2016" name="Mol. Biol. Evol.">
        <title>Comparative Genomics of Early-Diverging Mushroom-Forming Fungi Provides Insights into the Origins of Lignocellulose Decay Capabilities.</title>
        <authorList>
            <person name="Nagy L.G."/>
            <person name="Riley R."/>
            <person name="Tritt A."/>
            <person name="Adam C."/>
            <person name="Daum C."/>
            <person name="Floudas D."/>
            <person name="Sun H."/>
            <person name="Yadav J.S."/>
            <person name="Pangilinan J."/>
            <person name="Larsson K.H."/>
            <person name="Matsuura K."/>
            <person name="Barry K."/>
            <person name="Labutti K."/>
            <person name="Kuo R."/>
            <person name="Ohm R.A."/>
            <person name="Bhattacharya S.S."/>
            <person name="Shirouzu T."/>
            <person name="Yoshinaga Y."/>
            <person name="Martin F.M."/>
            <person name="Grigoriev I.V."/>
            <person name="Hibbett D.S."/>
        </authorList>
    </citation>
    <scope>NUCLEOTIDE SEQUENCE [LARGE SCALE GENOMIC DNA]</scope>
    <source>
        <strain evidence="2 3">HHB12029</strain>
    </source>
</reference>
<evidence type="ECO:0000313" key="2">
    <source>
        <dbReference type="EMBL" id="KZV85771.1"/>
    </source>
</evidence>
<gene>
    <name evidence="2" type="ORF">EXIGLDRAFT_841228</name>
</gene>
<evidence type="ECO:0000313" key="3">
    <source>
        <dbReference type="Proteomes" id="UP000077266"/>
    </source>
</evidence>
<feature type="compositionally biased region" description="Polar residues" evidence="1">
    <location>
        <begin position="220"/>
        <end position="233"/>
    </location>
</feature>
<organism evidence="2 3">
    <name type="scientific">Exidia glandulosa HHB12029</name>
    <dbReference type="NCBI Taxonomy" id="1314781"/>
    <lineage>
        <taxon>Eukaryota</taxon>
        <taxon>Fungi</taxon>
        <taxon>Dikarya</taxon>
        <taxon>Basidiomycota</taxon>
        <taxon>Agaricomycotina</taxon>
        <taxon>Agaricomycetes</taxon>
        <taxon>Auriculariales</taxon>
        <taxon>Exidiaceae</taxon>
        <taxon>Exidia</taxon>
    </lineage>
</organism>
<name>A0A165DZV5_EXIGL</name>